<dbReference type="GO" id="GO:0031965">
    <property type="term" value="C:nuclear membrane"/>
    <property type="evidence" value="ECO:0007669"/>
    <property type="project" value="UniProtKB-SubCell"/>
</dbReference>
<name>A0A2T3A8R6_9PEZI</name>
<evidence type="ECO:0000256" key="6">
    <source>
        <dbReference type="ARBA" id="ARBA00037847"/>
    </source>
</evidence>
<evidence type="ECO:0000256" key="1">
    <source>
        <dbReference type="ARBA" id="ARBA00004126"/>
    </source>
</evidence>
<evidence type="ECO:0000256" key="2">
    <source>
        <dbReference type="ARBA" id="ARBA00022692"/>
    </source>
</evidence>
<dbReference type="PANTHER" id="PTHR12265:SF30">
    <property type="entry name" value="TRANSMEMBRANE PROTEIN 53"/>
    <property type="match status" value="1"/>
</dbReference>
<keyword evidence="2 7" id="KW-0812">Transmembrane</keyword>
<dbReference type="OrthoDB" id="77878at2759"/>
<evidence type="ECO:0000256" key="4">
    <source>
        <dbReference type="ARBA" id="ARBA00023136"/>
    </source>
</evidence>
<dbReference type="PANTHER" id="PTHR12265">
    <property type="entry name" value="TRANSMEMBRANE PROTEIN 53"/>
    <property type="match status" value="1"/>
</dbReference>
<evidence type="ECO:0000313" key="8">
    <source>
        <dbReference type="EMBL" id="PSR85893.1"/>
    </source>
</evidence>
<dbReference type="InParanoid" id="A0A2T3A8R6"/>
<evidence type="ECO:0008006" key="10">
    <source>
        <dbReference type="Google" id="ProtNLM"/>
    </source>
</evidence>
<feature type="transmembrane region" description="Helical" evidence="7">
    <location>
        <begin position="192"/>
        <end position="215"/>
    </location>
</feature>
<keyword evidence="5" id="KW-0539">Nucleus</keyword>
<keyword evidence="9" id="KW-1185">Reference proteome</keyword>
<sequence>SLSDFRDFGDGVFLYEPTGTHSLPRPDDAPTLIIVCTWLGGATNKRIQRYTQGYHTIWPSSSILLIKTDPTEYAFLSARSLIRKLRPAHQMIRRIVFASDNKNNANKNNDNDMPRSRTRNGTRGGILLHMFSNGGASMALQLLTSMNSILTTIGQTAPLPLRQVVLDSCPGEFGISKNYNAAAHSIPRGNPLRPLLCAVLYLVIAGIAGLELVGLRKHLARTIREGLNSPGVVSTEAVRLYLASKGDTIVAARDVRSHQQQALSRGFAGDMVLFGEAGHCSLVLEDEDLYWDSIVSCWNQ</sequence>
<dbReference type="InterPro" id="IPR008547">
    <property type="entry name" value="DUF829_TMEM53"/>
</dbReference>
<evidence type="ECO:0000313" key="9">
    <source>
        <dbReference type="Proteomes" id="UP000241462"/>
    </source>
</evidence>
<dbReference type="AlphaFoldDB" id="A0A2T3A8R6"/>
<feature type="non-terminal residue" evidence="8">
    <location>
        <position position="300"/>
    </location>
</feature>
<keyword evidence="4 7" id="KW-0472">Membrane</keyword>
<protein>
    <recommendedName>
        <fullName evidence="10">DUF829-domain-containing protein</fullName>
    </recommendedName>
</protein>
<gene>
    <name evidence="8" type="ORF">BD289DRAFT_338903</name>
</gene>
<comment type="subcellular location">
    <subcellularLocation>
        <location evidence="6">Endomembrane system</location>
        <topology evidence="6">Single-pass membrane protein</topology>
    </subcellularLocation>
    <subcellularLocation>
        <location evidence="1">Nucleus membrane</location>
    </subcellularLocation>
</comment>
<organism evidence="8 9">
    <name type="scientific">Coniella lustricola</name>
    <dbReference type="NCBI Taxonomy" id="2025994"/>
    <lineage>
        <taxon>Eukaryota</taxon>
        <taxon>Fungi</taxon>
        <taxon>Dikarya</taxon>
        <taxon>Ascomycota</taxon>
        <taxon>Pezizomycotina</taxon>
        <taxon>Sordariomycetes</taxon>
        <taxon>Sordariomycetidae</taxon>
        <taxon>Diaporthales</taxon>
        <taxon>Schizoparmaceae</taxon>
        <taxon>Coniella</taxon>
    </lineage>
</organism>
<evidence type="ECO:0000256" key="3">
    <source>
        <dbReference type="ARBA" id="ARBA00022989"/>
    </source>
</evidence>
<reference evidence="8 9" key="1">
    <citation type="journal article" date="2018" name="Mycol. Prog.">
        <title>Coniella lustricola, a new species from submerged detritus.</title>
        <authorList>
            <person name="Raudabaugh D.B."/>
            <person name="Iturriaga T."/>
            <person name="Carver A."/>
            <person name="Mondo S."/>
            <person name="Pangilinan J."/>
            <person name="Lipzen A."/>
            <person name="He G."/>
            <person name="Amirebrahimi M."/>
            <person name="Grigoriev I.V."/>
            <person name="Miller A.N."/>
        </authorList>
    </citation>
    <scope>NUCLEOTIDE SEQUENCE [LARGE SCALE GENOMIC DNA]</scope>
    <source>
        <strain evidence="8 9">B22-T-1</strain>
    </source>
</reference>
<keyword evidence="3 7" id="KW-1133">Transmembrane helix</keyword>
<accession>A0A2T3A8R6</accession>
<feature type="non-terminal residue" evidence="8">
    <location>
        <position position="1"/>
    </location>
</feature>
<dbReference type="Pfam" id="PF05705">
    <property type="entry name" value="DUF829"/>
    <property type="match status" value="1"/>
</dbReference>
<dbReference type="EMBL" id="KZ678436">
    <property type="protein sequence ID" value="PSR85893.1"/>
    <property type="molecule type" value="Genomic_DNA"/>
</dbReference>
<evidence type="ECO:0000256" key="7">
    <source>
        <dbReference type="SAM" id="Phobius"/>
    </source>
</evidence>
<proteinExistence type="predicted"/>
<dbReference type="Proteomes" id="UP000241462">
    <property type="component" value="Unassembled WGS sequence"/>
</dbReference>
<evidence type="ECO:0000256" key="5">
    <source>
        <dbReference type="ARBA" id="ARBA00023242"/>
    </source>
</evidence>